<organism evidence="1 2">
    <name type="scientific">Synechococcus phage S-H9-2</name>
    <dbReference type="NCBI Taxonomy" id="2783669"/>
    <lineage>
        <taxon>Viruses</taxon>
        <taxon>Duplodnaviria</taxon>
        <taxon>Heunggongvirae</taxon>
        <taxon>Uroviricota</taxon>
        <taxon>Caudoviricetes</taxon>
        <taxon>Pantevenvirales</taxon>
        <taxon>Kyanoviridae</taxon>
        <taxon>Yushanluvirus</taxon>
        <taxon>Yushanluvirus satich</taxon>
    </lineage>
</organism>
<dbReference type="KEGG" id="vg:77945570"/>
<dbReference type="EMBL" id="MW147367">
    <property type="protein sequence ID" value="QPB08415.1"/>
    <property type="molecule type" value="Genomic_DNA"/>
</dbReference>
<protein>
    <submittedName>
        <fullName evidence="1">Uncharacterized protein</fullName>
    </submittedName>
</protein>
<dbReference type="GeneID" id="77945570"/>
<evidence type="ECO:0000313" key="1">
    <source>
        <dbReference type="EMBL" id="QPB08415.1"/>
    </source>
</evidence>
<accession>A0A873WK22</accession>
<dbReference type="RefSeq" id="YP_010669400.1">
    <property type="nucleotide sequence ID" value="NC_070960.1"/>
</dbReference>
<sequence length="83" mass="9826">MAKSCKVLHRDCDPSLAEDRSLPYTSYLVEYLQDGMTHFDIASGNKRVDIFDEYWDKYRHDLISMTQTEGRINPKMWNPPKKK</sequence>
<dbReference type="Proteomes" id="UP000662754">
    <property type="component" value="Segment"/>
</dbReference>
<reference evidence="1" key="1">
    <citation type="submission" date="2020-10" db="EMBL/GenBank/DDBJ databases">
        <title>The Isolation and Genome Sequence of a Novel Cyanophage S-H9-2 from the Yellow Sea, China.</title>
        <authorList>
            <person name="Jiang T."/>
            <person name="Luo L."/>
        </authorList>
    </citation>
    <scope>NUCLEOTIDE SEQUENCE</scope>
</reference>
<evidence type="ECO:0000313" key="2">
    <source>
        <dbReference type="Proteomes" id="UP000662754"/>
    </source>
</evidence>
<keyword evidence="2" id="KW-1185">Reference proteome</keyword>
<proteinExistence type="predicted"/>
<name>A0A873WK22_9CAUD</name>